<reference evidence="3 4" key="1">
    <citation type="journal article" date="2021" name="ISME Commun">
        <title>Automated analysis of genomic sequences facilitates high-throughput and comprehensive description of bacteria.</title>
        <authorList>
            <person name="Hitch T.C.A."/>
        </authorList>
    </citation>
    <scope>NUCLEOTIDE SEQUENCE [LARGE SCALE GENOMIC DNA]</scope>
    <source>
        <strain evidence="3 4">Sanger_109</strain>
    </source>
</reference>
<protein>
    <submittedName>
        <fullName evidence="3">KOW domain-containing RNA-binding protein</fullName>
    </submittedName>
</protein>
<sequence length="87" mass="10123">MTGKLAVSTSGHDRGRIYVIVKEEHDLVYLSDGKIKLVEHPKKKNKKHIQIIKRLPNEVIQLLEGTKFSDLNIKRAIKLYMKKQEEN</sequence>
<dbReference type="InterPro" id="IPR041985">
    <property type="entry name" value="Ribosomal_eL14_KOW"/>
</dbReference>
<dbReference type="RefSeq" id="WP_158424926.1">
    <property type="nucleotide sequence ID" value="NZ_JAOQJQ010000002.1"/>
</dbReference>
<keyword evidence="4" id="KW-1185">Reference proteome</keyword>
<accession>A0ABT2TK80</accession>
<comment type="caution">
    <text evidence="3">The sequence shown here is derived from an EMBL/GenBank/DDBJ whole genome shotgun (WGS) entry which is preliminary data.</text>
</comment>
<evidence type="ECO:0000256" key="2">
    <source>
        <dbReference type="ARBA" id="ARBA00023274"/>
    </source>
</evidence>
<keyword evidence="2" id="KW-0687">Ribonucleoprotein</keyword>
<dbReference type="CDD" id="cd06088">
    <property type="entry name" value="KOW_RPL14"/>
    <property type="match status" value="1"/>
</dbReference>
<evidence type="ECO:0000313" key="3">
    <source>
        <dbReference type="EMBL" id="MCU6762236.1"/>
    </source>
</evidence>
<dbReference type="EMBL" id="JAOQJQ010000002">
    <property type="protein sequence ID" value="MCU6762236.1"/>
    <property type="molecule type" value="Genomic_DNA"/>
</dbReference>
<keyword evidence="1" id="KW-0689">Ribosomal protein</keyword>
<evidence type="ECO:0000256" key="1">
    <source>
        <dbReference type="ARBA" id="ARBA00022980"/>
    </source>
</evidence>
<evidence type="ECO:0000313" key="4">
    <source>
        <dbReference type="Proteomes" id="UP001652442"/>
    </source>
</evidence>
<name>A0ABT2TK80_9FIRM</name>
<gene>
    <name evidence="3" type="ORF">OCV88_07740</name>
</gene>
<dbReference type="InterPro" id="IPR008991">
    <property type="entry name" value="Translation_prot_SH3-like_sf"/>
</dbReference>
<proteinExistence type="predicted"/>
<dbReference type="SUPFAM" id="SSF50104">
    <property type="entry name" value="Translation proteins SH3-like domain"/>
    <property type="match status" value="1"/>
</dbReference>
<organism evidence="3 4">
    <name type="scientific">Brotonthovivens ammoniilytica</name>
    <dbReference type="NCBI Taxonomy" id="2981725"/>
    <lineage>
        <taxon>Bacteria</taxon>
        <taxon>Bacillati</taxon>
        <taxon>Bacillota</taxon>
        <taxon>Clostridia</taxon>
        <taxon>Lachnospirales</taxon>
        <taxon>Lachnospiraceae</taxon>
        <taxon>Brotonthovivens</taxon>
    </lineage>
</organism>
<dbReference type="Proteomes" id="UP001652442">
    <property type="component" value="Unassembled WGS sequence"/>
</dbReference>